<dbReference type="Proteomes" id="UP000238479">
    <property type="component" value="Chromosome 4"/>
</dbReference>
<protein>
    <submittedName>
        <fullName evidence="1">Uncharacterized protein</fullName>
    </submittedName>
</protein>
<name>A0A2P6R159_ROSCH</name>
<organism evidence="1 2">
    <name type="scientific">Rosa chinensis</name>
    <name type="common">China rose</name>
    <dbReference type="NCBI Taxonomy" id="74649"/>
    <lineage>
        <taxon>Eukaryota</taxon>
        <taxon>Viridiplantae</taxon>
        <taxon>Streptophyta</taxon>
        <taxon>Embryophyta</taxon>
        <taxon>Tracheophyta</taxon>
        <taxon>Spermatophyta</taxon>
        <taxon>Magnoliopsida</taxon>
        <taxon>eudicotyledons</taxon>
        <taxon>Gunneridae</taxon>
        <taxon>Pentapetalae</taxon>
        <taxon>rosids</taxon>
        <taxon>fabids</taxon>
        <taxon>Rosales</taxon>
        <taxon>Rosaceae</taxon>
        <taxon>Rosoideae</taxon>
        <taxon>Rosoideae incertae sedis</taxon>
        <taxon>Rosa</taxon>
    </lineage>
</organism>
<proteinExistence type="predicted"/>
<evidence type="ECO:0000313" key="1">
    <source>
        <dbReference type="EMBL" id="PRQ40146.1"/>
    </source>
</evidence>
<sequence length="70" mass="7879">MSLELHSTCLSTLSISDSGNFSFFLKCNGVNLLAQYPEQDVLSFWLFCCYFLLLITSSKYIAEKLGPCVQ</sequence>
<evidence type="ECO:0000313" key="2">
    <source>
        <dbReference type="Proteomes" id="UP000238479"/>
    </source>
</evidence>
<accession>A0A2P6R159</accession>
<dbReference type="AlphaFoldDB" id="A0A2P6R159"/>
<comment type="caution">
    <text evidence="1">The sequence shown here is derived from an EMBL/GenBank/DDBJ whole genome shotgun (WGS) entry which is preliminary data.</text>
</comment>
<dbReference type="EMBL" id="PDCK01000042">
    <property type="protein sequence ID" value="PRQ40146.1"/>
    <property type="molecule type" value="Genomic_DNA"/>
</dbReference>
<dbReference type="Gramene" id="PRQ40146">
    <property type="protein sequence ID" value="PRQ40146"/>
    <property type="gene ID" value="RchiOBHm_Chr4g0432891"/>
</dbReference>
<gene>
    <name evidence="1" type="ORF">RchiOBHm_Chr4g0432891</name>
</gene>
<reference evidence="1 2" key="1">
    <citation type="journal article" date="2018" name="Nat. Genet.">
        <title>The Rosa genome provides new insights in the design of modern roses.</title>
        <authorList>
            <person name="Bendahmane M."/>
        </authorList>
    </citation>
    <scope>NUCLEOTIDE SEQUENCE [LARGE SCALE GENOMIC DNA]</scope>
    <source>
        <strain evidence="2">cv. Old Blush</strain>
    </source>
</reference>
<keyword evidence="2" id="KW-1185">Reference proteome</keyword>